<proteinExistence type="predicted"/>
<dbReference type="AlphaFoldDB" id="A0A5J4QYU3"/>
<feature type="region of interest" description="Disordered" evidence="1">
    <location>
        <begin position="25"/>
        <end position="45"/>
    </location>
</feature>
<feature type="non-terminal residue" evidence="2">
    <location>
        <position position="131"/>
    </location>
</feature>
<dbReference type="EMBL" id="SNRY01002111">
    <property type="protein sequence ID" value="KAA6326742.1"/>
    <property type="molecule type" value="Genomic_DNA"/>
</dbReference>
<feature type="region of interest" description="Disordered" evidence="1">
    <location>
        <begin position="92"/>
        <end position="131"/>
    </location>
</feature>
<accession>A0A5J4QYU3</accession>
<feature type="compositionally biased region" description="Low complexity" evidence="1">
    <location>
        <begin position="119"/>
        <end position="131"/>
    </location>
</feature>
<gene>
    <name evidence="2" type="ORF">EZS27_024195</name>
</gene>
<evidence type="ECO:0000313" key="2">
    <source>
        <dbReference type="EMBL" id="KAA6326742.1"/>
    </source>
</evidence>
<evidence type="ECO:0000256" key="1">
    <source>
        <dbReference type="SAM" id="MobiDB-lite"/>
    </source>
</evidence>
<sequence>MDEKLKDPDVLLVKEKNSNELKAVSGLNADGTPKTTLPKAENNPDFLKINKHSNVLENFFTNFMRQTKEPTRFEFFKAPLEKVEEVARKLQEAFTNPDKPENKDMLDMHRVEPKEHIQEQAQEQPQSQSSN</sequence>
<organism evidence="2">
    <name type="scientific">termite gut metagenome</name>
    <dbReference type="NCBI Taxonomy" id="433724"/>
    <lineage>
        <taxon>unclassified sequences</taxon>
        <taxon>metagenomes</taxon>
        <taxon>organismal metagenomes</taxon>
    </lineage>
</organism>
<reference evidence="2" key="1">
    <citation type="submission" date="2019-03" db="EMBL/GenBank/DDBJ databases">
        <title>Single cell metagenomics reveals metabolic interactions within the superorganism composed of flagellate Streblomastix strix and complex community of Bacteroidetes bacteria on its surface.</title>
        <authorList>
            <person name="Treitli S.C."/>
            <person name="Kolisko M."/>
            <person name="Husnik F."/>
            <person name="Keeling P."/>
            <person name="Hampl V."/>
        </authorList>
    </citation>
    <scope>NUCLEOTIDE SEQUENCE</scope>
    <source>
        <strain evidence="2">STM</strain>
    </source>
</reference>
<name>A0A5J4QYU3_9ZZZZ</name>
<comment type="caution">
    <text evidence="2">The sequence shown here is derived from an EMBL/GenBank/DDBJ whole genome shotgun (WGS) entry which is preliminary data.</text>
</comment>
<feature type="compositionally biased region" description="Basic and acidic residues" evidence="1">
    <location>
        <begin position="98"/>
        <end position="118"/>
    </location>
</feature>
<protein>
    <submittedName>
        <fullName evidence="2">Uncharacterized protein</fullName>
    </submittedName>
</protein>